<dbReference type="Proteomes" id="UP000199647">
    <property type="component" value="Unassembled WGS sequence"/>
</dbReference>
<evidence type="ECO:0000313" key="3">
    <source>
        <dbReference type="Proteomes" id="UP000199647"/>
    </source>
</evidence>
<dbReference type="RefSeq" id="WP_092498325.1">
    <property type="nucleotide sequence ID" value="NZ_FOFG01000013.1"/>
</dbReference>
<sequence length="104" mass="11495">MKIVGLGLATALLAGLVAVQPAAAGTMPQSPALSQPSHVATDVQWDGGWHPHHGYYGPRYGYPPPPPPPRYGYGWHRPGPRCWVESHRTWRHGHPVIYSVRRCD</sequence>
<keyword evidence="1" id="KW-0732">Signal</keyword>
<keyword evidence="3" id="KW-1185">Reference proteome</keyword>
<dbReference type="AlphaFoldDB" id="A0A1H9MHY0"/>
<feature type="chain" id="PRO_5011709399" evidence="1">
    <location>
        <begin position="25"/>
        <end position="104"/>
    </location>
</feature>
<dbReference type="EMBL" id="FOFG01000013">
    <property type="protein sequence ID" value="SER22743.1"/>
    <property type="molecule type" value="Genomic_DNA"/>
</dbReference>
<evidence type="ECO:0000313" key="2">
    <source>
        <dbReference type="EMBL" id="SER22743.1"/>
    </source>
</evidence>
<name>A0A1H9MHY0_9HYPH</name>
<gene>
    <name evidence="2" type="ORF">SAMN05216548_113106</name>
</gene>
<proteinExistence type="predicted"/>
<reference evidence="2 3" key="1">
    <citation type="submission" date="2016-10" db="EMBL/GenBank/DDBJ databases">
        <authorList>
            <person name="de Groot N.N."/>
        </authorList>
    </citation>
    <scope>NUCLEOTIDE SEQUENCE [LARGE SCALE GENOMIC DNA]</scope>
    <source>
        <strain evidence="2 3">A52C2</strain>
    </source>
</reference>
<protein>
    <submittedName>
        <fullName evidence="2">Uncharacterized protein</fullName>
    </submittedName>
</protein>
<evidence type="ECO:0000256" key="1">
    <source>
        <dbReference type="SAM" id="SignalP"/>
    </source>
</evidence>
<feature type="signal peptide" evidence="1">
    <location>
        <begin position="1"/>
        <end position="24"/>
    </location>
</feature>
<organism evidence="2 3">
    <name type="scientific">Faunimonas pinastri</name>
    <dbReference type="NCBI Taxonomy" id="1855383"/>
    <lineage>
        <taxon>Bacteria</taxon>
        <taxon>Pseudomonadati</taxon>
        <taxon>Pseudomonadota</taxon>
        <taxon>Alphaproteobacteria</taxon>
        <taxon>Hyphomicrobiales</taxon>
        <taxon>Afifellaceae</taxon>
        <taxon>Faunimonas</taxon>
    </lineage>
</organism>
<accession>A0A1H9MHY0</accession>